<dbReference type="PATRIC" id="fig|151081.8.peg.1414"/>
<evidence type="ECO:0000313" key="1">
    <source>
        <dbReference type="EMBL" id="KJZ02303.1"/>
    </source>
</evidence>
<dbReference type="RefSeq" id="WP_045979028.1">
    <property type="nucleotide sequence ID" value="NZ_JXXY01000005.1"/>
</dbReference>
<accession>A0A0F4PVB7</accession>
<comment type="caution">
    <text evidence="1">The sequence shown here is derived from an EMBL/GenBank/DDBJ whole genome shotgun (WGS) entry which is preliminary data.</text>
</comment>
<dbReference type="EMBL" id="JXXZ01000001">
    <property type="protein sequence ID" value="KJZ02303.1"/>
    <property type="molecule type" value="Genomic_DNA"/>
</dbReference>
<organism evidence="1 2">
    <name type="scientific">Pseudoalteromonas ruthenica</name>
    <dbReference type="NCBI Taxonomy" id="151081"/>
    <lineage>
        <taxon>Bacteria</taxon>
        <taxon>Pseudomonadati</taxon>
        <taxon>Pseudomonadota</taxon>
        <taxon>Gammaproteobacteria</taxon>
        <taxon>Alteromonadales</taxon>
        <taxon>Pseudoalteromonadaceae</taxon>
        <taxon>Pseudoalteromonas</taxon>
    </lineage>
</organism>
<reference evidence="1 2" key="1">
    <citation type="journal article" date="2015" name="BMC Genomics">
        <title>Genome mining reveals unlocked bioactive potential of marine Gram-negative bacteria.</title>
        <authorList>
            <person name="Machado H."/>
            <person name="Sonnenschein E.C."/>
            <person name="Melchiorsen J."/>
            <person name="Gram L."/>
        </authorList>
    </citation>
    <scope>NUCLEOTIDE SEQUENCE [LARGE SCALE GENOMIC DNA]</scope>
    <source>
        <strain evidence="1 2">S3137</strain>
    </source>
</reference>
<name>A0A0F4PVB7_9GAMM</name>
<proteinExistence type="predicted"/>
<dbReference type="Proteomes" id="UP000033664">
    <property type="component" value="Unassembled WGS sequence"/>
</dbReference>
<keyword evidence="2" id="KW-1185">Reference proteome</keyword>
<dbReference type="eggNOG" id="ENOG5031J66">
    <property type="taxonomic scope" value="Bacteria"/>
</dbReference>
<dbReference type="GeneID" id="58227096"/>
<dbReference type="AlphaFoldDB" id="A0A0F4PVB7"/>
<sequence>MAITLTEFDIALPGLESTDAALLLSEPMPVSEQSQQSEAMPWPISLIAPLNQFLARFEFDPEEPIFWLLPNLAYDEQRLNTLISALNEVAPNGRVQPGHSHPVNEFFAHGESALHCALIKAMQLAKNVTFIALDEQILHLNEGVTHNNGAAFALARVKFGEMGLHVPFCHGEPCFDIEQHNPFPTLLSQAVKEVPAPIEHIVAPALGEEPWPSAWLEGYLQLNGKVVEQPKVTQSEYVHGQLGAVFGLYSFIGIYNDYNSSMHRDIILHLGSTPKLYQAASVYQWID</sequence>
<evidence type="ECO:0000313" key="2">
    <source>
        <dbReference type="Proteomes" id="UP000033664"/>
    </source>
</evidence>
<protein>
    <submittedName>
        <fullName evidence="1">Uncharacterized protein</fullName>
    </submittedName>
</protein>
<gene>
    <name evidence="1" type="ORF">TW72_01175</name>
</gene>